<dbReference type="Pfam" id="PF08241">
    <property type="entry name" value="Methyltransf_11"/>
    <property type="match status" value="1"/>
</dbReference>
<dbReference type="SUPFAM" id="SSF53335">
    <property type="entry name" value="S-adenosyl-L-methionine-dependent methyltransferases"/>
    <property type="match status" value="1"/>
</dbReference>
<dbReference type="CDD" id="cd02440">
    <property type="entry name" value="AdoMet_MTases"/>
    <property type="match status" value="1"/>
</dbReference>
<dbReference type="RefSeq" id="WP_051428908.1">
    <property type="nucleotide sequence ID" value="NZ_AZMV01000004.1"/>
</dbReference>
<dbReference type="GO" id="GO:0008757">
    <property type="term" value="F:S-adenosylmethionine-dependent methyltransferase activity"/>
    <property type="evidence" value="ECO:0007669"/>
    <property type="project" value="InterPro"/>
</dbReference>
<evidence type="ECO:0000256" key="3">
    <source>
        <dbReference type="ARBA" id="ARBA00022691"/>
    </source>
</evidence>
<evidence type="ECO:0000259" key="4">
    <source>
        <dbReference type="Pfam" id="PF08241"/>
    </source>
</evidence>
<dbReference type="PANTHER" id="PTHR43464">
    <property type="entry name" value="METHYLTRANSFERASE"/>
    <property type="match status" value="1"/>
</dbReference>
<name>W4N8L2_9BIFI</name>
<keyword evidence="3" id="KW-0949">S-adenosyl-L-methionine</keyword>
<proteinExistence type="predicted"/>
<keyword evidence="1 5" id="KW-0489">Methyltransferase</keyword>
<dbReference type="OrthoDB" id="6064711at2"/>
<gene>
    <name evidence="5" type="ORF">BMOU_0876</name>
</gene>
<dbReference type="Gene3D" id="3.40.50.150">
    <property type="entry name" value="Vaccinia Virus protein VP39"/>
    <property type="match status" value="1"/>
</dbReference>
<keyword evidence="2 5" id="KW-0808">Transferase</keyword>
<keyword evidence="6" id="KW-1185">Reference proteome</keyword>
<evidence type="ECO:0000256" key="1">
    <source>
        <dbReference type="ARBA" id="ARBA00022603"/>
    </source>
</evidence>
<dbReference type="AlphaFoldDB" id="W4N8L2"/>
<dbReference type="Proteomes" id="UP000019155">
    <property type="component" value="Unassembled WGS sequence"/>
</dbReference>
<organism evidence="5 6">
    <name type="scientific">Bifidobacterium moukalabense DSM 27321</name>
    <dbReference type="NCBI Taxonomy" id="1435051"/>
    <lineage>
        <taxon>Bacteria</taxon>
        <taxon>Bacillati</taxon>
        <taxon>Actinomycetota</taxon>
        <taxon>Actinomycetes</taxon>
        <taxon>Bifidobacteriales</taxon>
        <taxon>Bifidobacteriaceae</taxon>
        <taxon>Bifidobacterium</taxon>
    </lineage>
</organism>
<dbReference type="InterPro" id="IPR013216">
    <property type="entry name" value="Methyltransf_11"/>
</dbReference>
<dbReference type="PANTHER" id="PTHR43464:SF19">
    <property type="entry name" value="UBIQUINONE BIOSYNTHESIS O-METHYLTRANSFERASE, MITOCHONDRIAL"/>
    <property type="match status" value="1"/>
</dbReference>
<evidence type="ECO:0000313" key="5">
    <source>
        <dbReference type="EMBL" id="ETY71387.1"/>
    </source>
</evidence>
<protein>
    <submittedName>
        <fullName evidence="5">Type 11 methyltransferase</fullName>
    </submittedName>
</protein>
<feature type="domain" description="Methyltransferase type 11" evidence="4">
    <location>
        <begin position="38"/>
        <end position="130"/>
    </location>
</feature>
<dbReference type="EMBL" id="AZMV01000004">
    <property type="protein sequence ID" value="ETY71387.1"/>
    <property type="molecule type" value="Genomic_DNA"/>
</dbReference>
<comment type="caution">
    <text evidence="5">The sequence shown here is derived from an EMBL/GenBank/DDBJ whole genome shotgun (WGS) entry which is preliminary data.</text>
</comment>
<evidence type="ECO:0000313" key="6">
    <source>
        <dbReference type="Proteomes" id="UP000019155"/>
    </source>
</evidence>
<dbReference type="GO" id="GO:0032259">
    <property type="term" value="P:methylation"/>
    <property type="evidence" value="ECO:0007669"/>
    <property type="project" value="UniProtKB-KW"/>
</dbReference>
<dbReference type="InterPro" id="IPR029063">
    <property type="entry name" value="SAM-dependent_MTases_sf"/>
</dbReference>
<dbReference type="eggNOG" id="COG2227">
    <property type="taxonomic scope" value="Bacteria"/>
</dbReference>
<evidence type="ECO:0000256" key="2">
    <source>
        <dbReference type="ARBA" id="ARBA00022679"/>
    </source>
</evidence>
<reference evidence="5 6" key="1">
    <citation type="journal article" date="2014" name="Genome Announc.">
        <title>The Genome Sequence of Bifidobacterium moukalabense DSM 27321 Highlights the Close Phylogenetic Relatedness with the Bifidobacterium dentium Taxon.</title>
        <authorList>
            <person name="Lugli G.A."/>
            <person name="Duranti S."/>
            <person name="Milani C."/>
            <person name="Turroni F."/>
            <person name="Viappiani A."/>
            <person name="Mangifesta M."/>
            <person name="van Sinderen D."/>
            <person name="Ventura M."/>
        </authorList>
    </citation>
    <scope>NUCLEOTIDE SEQUENCE [LARGE SCALE GENOMIC DNA]</scope>
    <source>
        <strain evidence="5 6">DSM 27321</strain>
    </source>
</reference>
<dbReference type="STRING" id="1435051.BMOU_0876"/>
<accession>W4N8L2</accession>
<sequence>MGAHVIEEDSGCQLRWNHNSAYYPELVSDAALRGGSALDVGCGDGTLLKLLAGVCEHVVGVEVDPAAARIAAGRVADSGKVICGDFMATQDFAPESFDTITCVACLHHMPLETALVRMAELLRPGGRLLVVGLSANRTVADWLLSALMVVPARMSGWLHHEGTYQGMRVAQPRESLGEIRAVAGERLPGALVRRRLYWRYSLEWTKPFTVQS</sequence>
<dbReference type="GeneID" id="97501316"/>